<dbReference type="GO" id="GO:0003723">
    <property type="term" value="F:RNA binding"/>
    <property type="evidence" value="ECO:0007669"/>
    <property type="project" value="InterPro"/>
</dbReference>
<comment type="caution">
    <text evidence="4">The sequence shown here is derived from an EMBL/GenBank/DDBJ whole genome shotgun (WGS) entry which is preliminary data.</text>
</comment>
<dbReference type="Gene3D" id="3.40.50.2300">
    <property type="match status" value="1"/>
</dbReference>
<dbReference type="PROSITE" id="PS50821">
    <property type="entry name" value="PAZ"/>
    <property type="match status" value="1"/>
</dbReference>
<dbReference type="EMBL" id="CAJFDH010000006">
    <property type="protein sequence ID" value="CAD5228896.1"/>
    <property type="molecule type" value="Genomic_DNA"/>
</dbReference>
<evidence type="ECO:0000313" key="4">
    <source>
        <dbReference type="EMBL" id="CAD5228896.1"/>
    </source>
</evidence>
<dbReference type="AlphaFoldDB" id="A0A811LP79"/>
<organism evidence="4 5">
    <name type="scientific">Bursaphelenchus okinawaensis</name>
    <dbReference type="NCBI Taxonomy" id="465554"/>
    <lineage>
        <taxon>Eukaryota</taxon>
        <taxon>Metazoa</taxon>
        <taxon>Ecdysozoa</taxon>
        <taxon>Nematoda</taxon>
        <taxon>Chromadorea</taxon>
        <taxon>Rhabditida</taxon>
        <taxon>Tylenchina</taxon>
        <taxon>Tylenchomorpha</taxon>
        <taxon>Aphelenchoidea</taxon>
        <taxon>Aphelenchoididae</taxon>
        <taxon>Bursaphelenchus</taxon>
    </lineage>
</organism>
<dbReference type="InterPro" id="IPR036397">
    <property type="entry name" value="RNaseH_sf"/>
</dbReference>
<feature type="domain" description="PAZ" evidence="2">
    <location>
        <begin position="292"/>
        <end position="400"/>
    </location>
</feature>
<evidence type="ECO:0000259" key="3">
    <source>
        <dbReference type="PROSITE" id="PS50822"/>
    </source>
</evidence>
<dbReference type="InterPro" id="IPR012337">
    <property type="entry name" value="RNaseH-like_sf"/>
</dbReference>
<dbReference type="InterPro" id="IPR003100">
    <property type="entry name" value="PAZ_dom"/>
</dbReference>
<sequence>MSDQGSHLSQQLAQLRVATKVRNEAESILSRLGVDKGEPIVVERPPHEQTGTRVKVRTNMFSIRLNGSDKVYRYDLTVQGIYGNEGRTIDFTRRSSSDALACDRKQCCRIAFDLLLDHEPTYPRKEYCVYDLQAILFSLKQIPITGHVVVTVEIPEEHLETFRPCTRLQFLIKCVEQFNLTLHTDIAKPPANLELQNYDLQQFLELLTSQHAMGASLEHITFESGRSYLLDPSSFGFQASDCPDLTRGAYLAIGCQKSVRVVQGPPGGKQPGPKAVMVLESKKTPFHKMELVIEKVLHAFPDFLTSTKESARKSVKQLIQGLYVIAIHAEKQLPFQIRDLKNNANDTRFNFEGKETSVFEYFRIKYDITLEYPTAPLIEVKRKGSEKSVFYPMEVLEVCDNQRLTSSQLTPDQTVQIIKASSVPPAILDRQIQANCKSLHLNTDETLKNAQIQIVESPIDIHGQLLKGPKVEYNGKVQVELDVKKGSWAHNQRAGAAKYLIPARVGTWAIYFCTRSERDLSGKDRDTFVQTFIGQCRRKGMEVGLPAECGYIGPPHDEEEVSSLRNRFTQAKGHANFIMVVTDKSDLFVHKHLKQLEQEFDIVTQNVTLATARNACNNEKSRLTMENVVNKTNMKCGGLNYSIVLNSNEELGKNDLYVGFGMNHPGGFASSEDKSKGPPSVVGYAANDLKHPCAFSGDYLYQESRRDEKISIIDSILKTVVERYNKHRGKMPERLFIYRNGCSEGQFTSVLKYEIPILKETLRRLDCAAKVTMIVPNRQHNIRFYPPDSNPSARPWDQNLMPGTCIDQVVVHPTFFEFYCLSHQARQGTAKAPRYTVIYDENKLSLGDAENLTFALCYGHQIVSCTVGLPAPCYIADCYAERGRNVYNAHLQGRGLHDVAQMQLEDLTENLSYAEKVIRDQRFNA</sequence>
<proteinExistence type="inferred from homology"/>
<feature type="domain" description="Piwi" evidence="3">
    <location>
        <begin position="576"/>
        <end position="888"/>
    </location>
</feature>
<name>A0A811LP79_9BILA</name>
<dbReference type="Pfam" id="PF02171">
    <property type="entry name" value="Piwi"/>
    <property type="match status" value="1"/>
</dbReference>
<dbReference type="Proteomes" id="UP000783686">
    <property type="component" value="Unassembled WGS sequence"/>
</dbReference>
<dbReference type="InterPro" id="IPR003165">
    <property type="entry name" value="Piwi"/>
</dbReference>
<dbReference type="InterPro" id="IPR036085">
    <property type="entry name" value="PAZ_dom_sf"/>
</dbReference>
<dbReference type="OrthoDB" id="5868801at2759"/>
<comment type="similarity">
    <text evidence="1">Belongs to the argonaute family.</text>
</comment>
<protein>
    <recommendedName>
        <fullName evidence="6">Piwi domain-containing protein</fullName>
    </recommendedName>
</protein>
<dbReference type="SMART" id="SM00950">
    <property type="entry name" value="Piwi"/>
    <property type="match status" value="1"/>
</dbReference>
<accession>A0A811LP79</accession>
<dbReference type="InterPro" id="IPR057272">
    <property type="entry name" value="Piwi_nem"/>
</dbReference>
<dbReference type="Pfam" id="PF02170">
    <property type="entry name" value="PAZ"/>
    <property type="match status" value="1"/>
</dbReference>
<dbReference type="SUPFAM" id="SSF101690">
    <property type="entry name" value="PAZ domain"/>
    <property type="match status" value="1"/>
</dbReference>
<evidence type="ECO:0000256" key="1">
    <source>
        <dbReference type="RuleBase" id="RU361178"/>
    </source>
</evidence>
<dbReference type="Gene3D" id="2.170.260.10">
    <property type="entry name" value="paz domain"/>
    <property type="match status" value="1"/>
</dbReference>
<evidence type="ECO:0008006" key="6">
    <source>
        <dbReference type="Google" id="ProtNLM"/>
    </source>
</evidence>
<keyword evidence="5" id="KW-1185">Reference proteome</keyword>
<dbReference type="PANTHER" id="PTHR22891">
    <property type="entry name" value="EUKARYOTIC TRANSLATION INITIATION FACTOR 2C"/>
    <property type="match status" value="1"/>
</dbReference>
<dbReference type="CDD" id="cd02846">
    <property type="entry name" value="PAZ_argonaute_like"/>
    <property type="match status" value="1"/>
</dbReference>
<dbReference type="Proteomes" id="UP000614601">
    <property type="component" value="Unassembled WGS sequence"/>
</dbReference>
<evidence type="ECO:0000259" key="2">
    <source>
        <dbReference type="PROSITE" id="PS50821"/>
    </source>
</evidence>
<reference evidence="4" key="1">
    <citation type="submission" date="2020-09" db="EMBL/GenBank/DDBJ databases">
        <authorList>
            <person name="Kikuchi T."/>
        </authorList>
    </citation>
    <scope>NUCLEOTIDE SEQUENCE</scope>
    <source>
        <strain evidence="4">SH1</strain>
    </source>
</reference>
<gene>
    <name evidence="4" type="ORF">BOKJ2_LOCUS12955</name>
</gene>
<dbReference type="Gene3D" id="3.30.420.10">
    <property type="entry name" value="Ribonuclease H-like superfamily/Ribonuclease H"/>
    <property type="match status" value="1"/>
</dbReference>
<dbReference type="EMBL" id="CAJFCW020000006">
    <property type="protein sequence ID" value="CAG9125230.1"/>
    <property type="molecule type" value="Genomic_DNA"/>
</dbReference>
<dbReference type="CDD" id="cd02826">
    <property type="entry name" value="Piwi-like"/>
    <property type="match status" value="1"/>
</dbReference>
<dbReference type="SUPFAM" id="SSF53098">
    <property type="entry name" value="Ribonuclease H-like"/>
    <property type="match status" value="1"/>
</dbReference>
<dbReference type="PROSITE" id="PS50822">
    <property type="entry name" value="PIWI"/>
    <property type="match status" value="1"/>
</dbReference>
<evidence type="ECO:0000313" key="5">
    <source>
        <dbReference type="Proteomes" id="UP000614601"/>
    </source>
</evidence>
<dbReference type="SMART" id="SM00949">
    <property type="entry name" value="PAZ"/>
    <property type="match status" value="1"/>
</dbReference>